<evidence type="ECO:0000256" key="14">
    <source>
        <dbReference type="ARBA" id="ARBA00022840"/>
    </source>
</evidence>
<evidence type="ECO:0000313" key="20">
    <source>
        <dbReference type="EMBL" id="AIG26497.1"/>
    </source>
</evidence>
<evidence type="ECO:0000256" key="6">
    <source>
        <dbReference type="ARBA" id="ARBA00005159"/>
    </source>
</evidence>
<keyword evidence="12 19" id="KW-0547">Nucleotide-binding</keyword>
<evidence type="ECO:0000256" key="10">
    <source>
        <dbReference type="ARBA" id="ARBA00022573"/>
    </source>
</evidence>
<comment type="pathway">
    <text evidence="6">Cofactor biosynthesis; adenosylcobalamin biosynthesis; adenosylcobalamin from cob(II)yrinate a,c-diamide: step 5/7.</text>
</comment>
<dbReference type="GO" id="GO:0005525">
    <property type="term" value="F:GTP binding"/>
    <property type="evidence" value="ECO:0007669"/>
    <property type="project" value="UniProtKB-KW"/>
</dbReference>
<gene>
    <name evidence="20" type="ORF">BRLA_c021760</name>
</gene>
<accession>A0A075R1M8</accession>
<sequence>MRIILITGGVRSGKSAFAERLAKQQKQEHGGTLVYLATGQAWDEEMQNRIHLHRERRVNNWETVEEPYELESAVRTMAEADTHEAASESSIVLLDTFSGWIANILMQIPEDQLSKSTIRQACQQEVISCVSAMRSLDRTWIVVSDEVGLGGVALSKLGRAFQDITGFANQIVAQYADEVYLVVAGIPMKIKGSEASDK</sequence>
<dbReference type="Proteomes" id="UP000005850">
    <property type="component" value="Chromosome"/>
</dbReference>
<dbReference type="AlphaFoldDB" id="A0A075R1M8"/>
<dbReference type="Pfam" id="PF02283">
    <property type="entry name" value="CobU"/>
    <property type="match status" value="1"/>
</dbReference>
<keyword evidence="14" id="KW-0067">ATP-binding</keyword>
<comment type="similarity">
    <text evidence="7">Belongs to the CobU/CobP family.</text>
</comment>
<evidence type="ECO:0000256" key="11">
    <source>
        <dbReference type="ARBA" id="ARBA00022679"/>
    </source>
</evidence>
<dbReference type="STRING" id="1042163.BRLA_c021760"/>
<proteinExistence type="inferred from homology"/>
<dbReference type="PIRSF" id="PIRSF006135">
    <property type="entry name" value="CobU"/>
    <property type="match status" value="1"/>
</dbReference>
<reference evidence="20 21" key="1">
    <citation type="journal article" date="2011" name="J. Bacteriol.">
        <title>Genome sequence of Brevibacillus laterosporus LMG 15441, a pathogen of invertebrates.</title>
        <authorList>
            <person name="Djukic M."/>
            <person name="Poehlein A."/>
            <person name="Thurmer A."/>
            <person name="Daniel R."/>
        </authorList>
    </citation>
    <scope>NUCLEOTIDE SEQUENCE [LARGE SCALE GENOMIC DNA]</scope>
    <source>
        <strain evidence="20 21">LMG 15441</strain>
    </source>
</reference>
<keyword evidence="11 20" id="KW-0808">Transferase</keyword>
<evidence type="ECO:0000256" key="7">
    <source>
        <dbReference type="ARBA" id="ARBA00007490"/>
    </source>
</evidence>
<evidence type="ECO:0000256" key="3">
    <source>
        <dbReference type="ARBA" id="ARBA00001522"/>
    </source>
</evidence>
<evidence type="ECO:0000256" key="18">
    <source>
        <dbReference type="PIRSR" id="PIRSR006135-1"/>
    </source>
</evidence>
<dbReference type="RefSeq" id="WP_003337360.1">
    <property type="nucleotide sequence ID" value="NZ_CP007806.1"/>
</dbReference>
<evidence type="ECO:0000256" key="17">
    <source>
        <dbReference type="ARBA" id="ARBA00030571"/>
    </source>
</evidence>
<feature type="binding site" evidence="19">
    <location>
        <position position="65"/>
    </location>
    <ligand>
        <name>GTP</name>
        <dbReference type="ChEBI" id="CHEBI:37565"/>
    </ligand>
</feature>
<dbReference type="GO" id="GO:0008820">
    <property type="term" value="F:cobinamide phosphate guanylyltransferase activity"/>
    <property type="evidence" value="ECO:0007669"/>
    <property type="project" value="UniProtKB-EC"/>
</dbReference>
<keyword evidence="21" id="KW-1185">Reference proteome</keyword>
<dbReference type="EC" id="2.7.1.156" evidence="8"/>
<protein>
    <recommendedName>
        <fullName evidence="16">Adenosylcobinamide kinase</fullName>
        <ecNumber evidence="8">2.7.1.156</ecNumber>
        <ecNumber evidence="9">2.7.7.62</ecNumber>
    </recommendedName>
    <alternativeName>
        <fullName evidence="17">Adenosylcobinamide-phosphate guanylyltransferase</fullName>
    </alternativeName>
</protein>
<dbReference type="Gene3D" id="3.40.50.300">
    <property type="entry name" value="P-loop containing nucleotide triphosphate hydrolases"/>
    <property type="match status" value="1"/>
</dbReference>
<dbReference type="EMBL" id="CP007806">
    <property type="protein sequence ID" value="AIG26497.1"/>
    <property type="molecule type" value="Genomic_DNA"/>
</dbReference>
<evidence type="ECO:0000256" key="19">
    <source>
        <dbReference type="PIRSR" id="PIRSR006135-2"/>
    </source>
</evidence>
<dbReference type="InterPro" id="IPR003203">
    <property type="entry name" value="CobU/CobP"/>
</dbReference>
<name>A0A075R1M8_BRELA</name>
<evidence type="ECO:0000256" key="8">
    <source>
        <dbReference type="ARBA" id="ARBA00012016"/>
    </source>
</evidence>
<keyword evidence="15 19" id="KW-0342">GTP-binding</keyword>
<dbReference type="NCBIfam" id="NF004469">
    <property type="entry name" value="PRK05800.1"/>
    <property type="match status" value="1"/>
</dbReference>
<evidence type="ECO:0000256" key="13">
    <source>
        <dbReference type="ARBA" id="ARBA00022777"/>
    </source>
</evidence>
<dbReference type="EC" id="2.7.7.62" evidence="9"/>
<dbReference type="CDD" id="cd00544">
    <property type="entry name" value="CobU"/>
    <property type="match status" value="1"/>
</dbReference>
<dbReference type="GO" id="GO:0005524">
    <property type="term" value="F:ATP binding"/>
    <property type="evidence" value="ECO:0007669"/>
    <property type="project" value="UniProtKB-KW"/>
</dbReference>
<feature type="binding site" evidence="19">
    <location>
        <begin position="8"/>
        <end position="15"/>
    </location>
    <ligand>
        <name>GTP</name>
        <dbReference type="ChEBI" id="CHEBI:37565"/>
    </ligand>
</feature>
<evidence type="ECO:0000256" key="9">
    <source>
        <dbReference type="ARBA" id="ARBA00012523"/>
    </source>
</evidence>
<dbReference type="PANTHER" id="PTHR34848">
    <property type="match status" value="1"/>
</dbReference>
<comment type="catalytic activity">
    <reaction evidence="1">
        <text>adenosylcob(III)inamide + ATP = adenosylcob(III)inamide phosphate + ADP + H(+)</text>
        <dbReference type="Rhea" id="RHEA:15769"/>
        <dbReference type="ChEBI" id="CHEBI:2480"/>
        <dbReference type="ChEBI" id="CHEBI:15378"/>
        <dbReference type="ChEBI" id="CHEBI:30616"/>
        <dbReference type="ChEBI" id="CHEBI:58502"/>
        <dbReference type="ChEBI" id="CHEBI:456216"/>
        <dbReference type="EC" id="2.7.1.156"/>
    </reaction>
</comment>
<evidence type="ECO:0000313" key="21">
    <source>
        <dbReference type="Proteomes" id="UP000005850"/>
    </source>
</evidence>
<evidence type="ECO:0000256" key="5">
    <source>
        <dbReference type="ARBA" id="ARBA00004692"/>
    </source>
</evidence>
<comment type="catalytic activity">
    <reaction evidence="2">
        <text>adenosylcob(III)inamide phosphate + GTP + H(+) = adenosylcob(III)inamide-GDP + diphosphate</text>
        <dbReference type="Rhea" id="RHEA:22712"/>
        <dbReference type="ChEBI" id="CHEBI:15378"/>
        <dbReference type="ChEBI" id="CHEBI:33019"/>
        <dbReference type="ChEBI" id="CHEBI:37565"/>
        <dbReference type="ChEBI" id="CHEBI:58502"/>
        <dbReference type="ChEBI" id="CHEBI:60487"/>
        <dbReference type="EC" id="2.7.7.62"/>
    </reaction>
</comment>
<evidence type="ECO:0000256" key="16">
    <source>
        <dbReference type="ARBA" id="ARBA00029570"/>
    </source>
</evidence>
<keyword evidence="10" id="KW-0169">Cobalamin biosynthesis</keyword>
<comment type="pathway">
    <text evidence="5">Cofactor biosynthesis; adenosylcobalamin biosynthesis; adenosylcobalamin from cob(II)yrinate a,c-diamide: step 6/7.</text>
</comment>
<dbReference type="InterPro" id="IPR027417">
    <property type="entry name" value="P-loop_NTPase"/>
</dbReference>
<dbReference type="HOGENOM" id="CLU_094161_0_1_9"/>
<dbReference type="PANTHER" id="PTHR34848:SF1">
    <property type="entry name" value="BIFUNCTIONAL ADENOSYLCOBALAMIN BIOSYNTHESIS PROTEIN COBU"/>
    <property type="match status" value="1"/>
</dbReference>
<comment type="catalytic activity">
    <reaction evidence="3">
        <text>adenosylcob(III)inamide + GTP = adenosylcob(III)inamide phosphate + GDP + H(+)</text>
        <dbReference type="Rhea" id="RHEA:15765"/>
        <dbReference type="ChEBI" id="CHEBI:2480"/>
        <dbReference type="ChEBI" id="CHEBI:15378"/>
        <dbReference type="ChEBI" id="CHEBI:37565"/>
        <dbReference type="ChEBI" id="CHEBI:58189"/>
        <dbReference type="ChEBI" id="CHEBI:58502"/>
        <dbReference type="EC" id="2.7.1.156"/>
    </reaction>
</comment>
<organism evidence="20 21">
    <name type="scientific">Brevibacillus laterosporus LMG 15441</name>
    <dbReference type="NCBI Taxonomy" id="1042163"/>
    <lineage>
        <taxon>Bacteria</taxon>
        <taxon>Bacillati</taxon>
        <taxon>Bacillota</taxon>
        <taxon>Bacilli</taxon>
        <taxon>Bacillales</taxon>
        <taxon>Paenibacillaceae</taxon>
        <taxon>Brevibacillus</taxon>
    </lineage>
</organism>
<dbReference type="SUPFAM" id="SSF52540">
    <property type="entry name" value="P-loop containing nucleoside triphosphate hydrolases"/>
    <property type="match status" value="1"/>
</dbReference>
<dbReference type="eggNOG" id="COG2087">
    <property type="taxonomic scope" value="Bacteria"/>
</dbReference>
<evidence type="ECO:0000256" key="1">
    <source>
        <dbReference type="ARBA" id="ARBA00000312"/>
    </source>
</evidence>
<feature type="binding site" evidence="19">
    <location>
        <begin position="54"/>
        <end position="57"/>
    </location>
    <ligand>
        <name>GTP</name>
        <dbReference type="ChEBI" id="CHEBI:37565"/>
    </ligand>
</feature>
<comment type="function">
    <text evidence="4">Catalyzes ATP-dependent phosphorylation of adenosylcobinamide and addition of GMP to adenosylcobinamide phosphate.</text>
</comment>
<dbReference type="GO" id="GO:0009236">
    <property type="term" value="P:cobalamin biosynthetic process"/>
    <property type="evidence" value="ECO:0007669"/>
    <property type="project" value="UniProtKB-UniPathway"/>
</dbReference>
<dbReference type="GO" id="GO:0043752">
    <property type="term" value="F:adenosylcobinamide kinase activity"/>
    <property type="evidence" value="ECO:0007669"/>
    <property type="project" value="UniProtKB-EC"/>
</dbReference>
<feature type="binding site" evidence="19">
    <location>
        <position position="95"/>
    </location>
    <ligand>
        <name>GTP</name>
        <dbReference type="ChEBI" id="CHEBI:37565"/>
    </ligand>
</feature>
<dbReference type="KEGG" id="blr:BRLA_c021760"/>
<keyword evidence="13 20" id="KW-0418">Kinase</keyword>
<evidence type="ECO:0000256" key="4">
    <source>
        <dbReference type="ARBA" id="ARBA00003889"/>
    </source>
</evidence>
<dbReference type="UniPathway" id="UPA00148">
    <property type="reaction ID" value="UER00236"/>
</dbReference>
<evidence type="ECO:0000256" key="12">
    <source>
        <dbReference type="ARBA" id="ARBA00022741"/>
    </source>
</evidence>
<feature type="binding site" evidence="19">
    <location>
        <begin position="37"/>
        <end position="39"/>
    </location>
    <ligand>
        <name>GTP</name>
        <dbReference type="ChEBI" id="CHEBI:37565"/>
    </ligand>
</feature>
<evidence type="ECO:0000256" key="15">
    <source>
        <dbReference type="ARBA" id="ARBA00023134"/>
    </source>
</evidence>
<evidence type="ECO:0000256" key="2">
    <source>
        <dbReference type="ARBA" id="ARBA00000711"/>
    </source>
</evidence>
<feature type="active site" description="GMP-histidine intermediate" evidence="18">
    <location>
        <position position="53"/>
    </location>
</feature>